<keyword evidence="5" id="KW-0998">Cell outer membrane</keyword>
<dbReference type="InterPro" id="IPR033985">
    <property type="entry name" value="SusD-like_N"/>
</dbReference>
<dbReference type="InterPro" id="IPR012944">
    <property type="entry name" value="SusD_RagB_dom"/>
</dbReference>
<evidence type="ECO:0000256" key="3">
    <source>
        <dbReference type="ARBA" id="ARBA00022729"/>
    </source>
</evidence>
<evidence type="ECO:0000256" key="1">
    <source>
        <dbReference type="ARBA" id="ARBA00004442"/>
    </source>
</evidence>
<dbReference type="Pfam" id="PF07980">
    <property type="entry name" value="SusD_RagB"/>
    <property type="match status" value="1"/>
</dbReference>
<gene>
    <name evidence="8" type="ORF">P0Y49_19785</name>
</gene>
<evidence type="ECO:0000256" key="5">
    <source>
        <dbReference type="ARBA" id="ARBA00023237"/>
    </source>
</evidence>
<protein>
    <submittedName>
        <fullName evidence="8">RagB/SusD family nutrient uptake outer membrane protein</fullName>
    </submittedName>
</protein>
<feature type="domain" description="SusD-like N-terminal" evidence="7">
    <location>
        <begin position="22"/>
        <end position="229"/>
    </location>
</feature>
<reference evidence="8" key="1">
    <citation type="submission" date="2023-03" db="EMBL/GenBank/DDBJ databases">
        <title>Andean soil-derived lignocellulolytic bacterial consortium as a source of novel taxa and putative plastic-active enzymes.</title>
        <authorList>
            <person name="Diaz-Garcia L."/>
            <person name="Chuvochina M."/>
            <person name="Feuerriegel G."/>
            <person name="Bunk B."/>
            <person name="Sproer C."/>
            <person name="Streit W.R."/>
            <person name="Rodriguez L.M."/>
            <person name="Overmann J."/>
            <person name="Jimenez D.J."/>
        </authorList>
    </citation>
    <scope>NUCLEOTIDE SEQUENCE</scope>
    <source>
        <strain evidence="8">MAG 3858</strain>
    </source>
</reference>
<dbReference type="SUPFAM" id="SSF48452">
    <property type="entry name" value="TPR-like"/>
    <property type="match status" value="1"/>
</dbReference>
<evidence type="ECO:0000313" key="9">
    <source>
        <dbReference type="Proteomes" id="UP001214530"/>
    </source>
</evidence>
<evidence type="ECO:0000259" key="7">
    <source>
        <dbReference type="Pfam" id="PF14322"/>
    </source>
</evidence>
<dbReference type="Proteomes" id="UP001214530">
    <property type="component" value="Chromosome"/>
</dbReference>
<dbReference type="EMBL" id="CP119313">
    <property type="protein sequence ID" value="WEK19020.1"/>
    <property type="molecule type" value="Genomic_DNA"/>
</dbReference>
<evidence type="ECO:0000259" key="6">
    <source>
        <dbReference type="Pfam" id="PF07980"/>
    </source>
</evidence>
<comment type="similarity">
    <text evidence="2">Belongs to the SusD family.</text>
</comment>
<dbReference type="InterPro" id="IPR011990">
    <property type="entry name" value="TPR-like_helical_dom_sf"/>
</dbReference>
<dbReference type="Pfam" id="PF14322">
    <property type="entry name" value="SusD-like_3"/>
    <property type="match status" value="1"/>
</dbReference>
<dbReference type="AlphaFoldDB" id="A0AAJ6B6C3"/>
<evidence type="ECO:0000256" key="4">
    <source>
        <dbReference type="ARBA" id="ARBA00023136"/>
    </source>
</evidence>
<dbReference type="PROSITE" id="PS51257">
    <property type="entry name" value="PROKAR_LIPOPROTEIN"/>
    <property type="match status" value="1"/>
</dbReference>
<feature type="domain" description="RagB/SusD" evidence="6">
    <location>
        <begin position="335"/>
        <end position="446"/>
    </location>
</feature>
<sequence length="486" mass="54189">MKHTIKYLTLIAILTSASSCKKYLEQAPDLRATINTPAKVSELLVTAYPRGSYITFCEAASDNAEDKGIAATDEDLPAKPVNRDAWYFRDIKSNDTDSPDNYWNECYAAIAVANQALASIKANGNPQAYTAQTGEALVARAYAHFMLVTLFSHVYDVSTAETDPGVPYVTEPEVVVFKKYSRKTVAYVYQQIEKDLTEGLPLINDNSYKIPKYHFTTSAAHAFAARFYLFKKDYAKVVEHANLVFPGGNIAANLRNFVIPAFTTLEYGARQALYTAADNPANILLQETETGWARSYPSYRYALTNNLLYKTMFGPNVTGANWDYKVSGREFTLNTSKFSEHFVKTNPNSDVGDSYAMIPIFSAEEVLFNRAEANAYLGNSDAALKDLTDFVNKRIIAGSTVTAAKITSYYKPVSLSAGIVQTVLDFKKTEYLFEGLRWFDILRYNLPVVHKTADLLTTLTLGPNDPRRVFQIPEQATLAGIERNPR</sequence>
<evidence type="ECO:0000256" key="2">
    <source>
        <dbReference type="ARBA" id="ARBA00006275"/>
    </source>
</evidence>
<keyword evidence="4" id="KW-0472">Membrane</keyword>
<dbReference type="Gene3D" id="1.25.40.390">
    <property type="match status" value="1"/>
</dbReference>
<dbReference type="GO" id="GO:0009279">
    <property type="term" value="C:cell outer membrane"/>
    <property type="evidence" value="ECO:0007669"/>
    <property type="project" value="UniProtKB-SubCell"/>
</dbReference>
<evidence type="ECO:0000313" key="8">
    <source>
        <dbReference type="EMBL" id="WEK19020.1"/>
    </source>
</evidence>
<comment type="subcellular location">
    <subcellularLocation>
        <location evidence="1">Cell outer membrane</location>
    </subcellularLocation>
</comment>
<proteinExistence type="inferred from homology"/>
<organism evidence="8 9">
    <name type="scientific">Candidatus Pedobacter colombiensis</name>
    <dbReference type="NCBI Taxonomy" id="3121371"/>
    <lineage>
        <taxon>Bacteria</taxon>
        <taxon>Pseudomonadati</taxon>
        <taxon>Bacteroidota</taxon>
        <taxon>Sphingobacteriia</taxon>
        <taxon>Sphingobacteriales</taxon>
        <taxon>Sphingobacteriaceae</taxon>
        <taxon>Pedobacter</taxon>
    </lineage>
</organism>
<keyword evidence="3" id="KW-0732">Signal</keyword>
<name>A0AAJ6B6C3_9SPHI</name>
<accession>A0AAJ6B6C3</accession>